<dbReference type="InterPro" id="IPR039422">
    <property type="entry name" value="MarR/SlyA-like"/>
</dbReference>
<dbReference type="GO" id="GO:0003700">
    <property type="term" value="F:DNA-binding transcription factor activity"/>
    <property type="evidence" value="ECO:0007669"/>
    <property type="project" value="InterPro"/>
</dbReference>
<dbReference type="Gene3D" id="1.10.10.10">
    <property type="entry name" value="Winged helix-like DNA-binding domain superfamily/Winged helix DNA-binding domain"/>
    <property type="match status" value="1"/>
</dbReference>
<dbReference type="PROSITE" id="PS50995">
    <property type="entry name" value="HTH_MARR_2"/>
    <property type="match status" value="1"/>
</dbReference>
<dbReference type="RefSeq" id="WP_270117273.1">
    <property type="nucleotide sequence ID" value="NZ_BAAAOL010000009.1"/>
</dbReference>
<dbReference type="PANTHER" id="PTHR33164">
    <property type="entry name" value="TRANSCRIPTIONAL REGULATOR, MARR FAMILY"/>
    <property type="match status" value="1"/>
</dbReference>
<dbReference type="SUPFAM" id="SSF46785">
    <property type="entry name" value="Winged helix' DNA-binding domain"/>
    <property type="match status" value="1"/>
</dbReference>
<feature type="domain" description="HTH marR-type" evidence="1">
    <location>
        <begin position="10"/>
        <end position="148"/>
    </location>
</feature>
<evidence type="ECO:0000313" key="3">
    <source>
        <dbReference type="Proteomes" id="UP001144313"/>
    </source>
</evidence>
<dbReference type="Pfam" id="PF01047">
    <property type="entry name" value="MarR"/>
    <property type="match status" value="1"/>
</dbReference>
<dbReference type="InterPro" id="IPR000835">
    <property type="entry name" value="HTH_MarR-typ"/>
</dbReference>
<dbReference type="InterPro" id="IPR036390">
    <property type="entry name" value="WH_DNA-bd_sf"/>
</dbReference>
<dbReference type="EMBL" id="BSDT01000001">
    <property type="protein sequence ID" value="GLI40558.1"/>
    <property type="molecule type" value="Genomic_DNA"/>
</dbReference>
<gene>
    <name evidence="2" type="ORF">GALLR39Z86_04080</name>
</gene>
<proteinExistence type="predicted"/>
<dbReference type="GO" id="GO:0006950">
    <property type="term" value="P:response to stress"/>
    <property type="evidence" value="ECO:0007669"/>
    <property type="project" value="TreeGrafter"/>
</dbReference>
<accession>A0A9W6LED1</accession>
<comment type="caution">
    <text evidence="2">The sequence shown here is derived from an EMBL/GenBank/DDBJ whole genome shotgun (WGS) entry which is preliminary data.</text>
</comment>
<protein>
    <submittedName>
        <fullName evidence="2">MarR family transcriptional regulator</fullName>
    </submittedName>
</protein>
<dbReference type="Proteomes" id="UP001144313">
    <property type="component" value="Unassembled WGS sequence"/>
</dbReference>
<reference evidence="2" key="1">
    <citation type="submission" date="2022-12" db="EMBL/GenBank/DDBJ databases">
        <title>Reference genome sequencing for broad-spectrum identification of bacterial and archaeal isolates by mass spectrometry.</title>
        <authorList>
            <person name="Sekiguchi Y."/>
            <person name="Tourlousse D.M."/>
        </authorList>
    </citation>
    <scope>NUCLEOTIDE SEQUENCE</scope>
    <source>
        <strain evidence="2">LLR39Z86</strain>
    </source>
</reference>
<dbReference type="SMART" id="SM00347">
    <property type="entry name" value="HTH_MARR"/>
    <property type="match status" value="1"/>
</dbReference>
<name>A0A9W6LED1_9ACTN</name>
<dbReference type="PANTHER" id="PTHR33164:SF99">
    <property type="entry name" value="MARR FAMILY REGULATORY PROTEIN"/>
    <property type="match status" value="1"/>
</dbReference>
<dbReference type="AlphaFoldDB" id="A0A9W6LED1"/>
<organism evidence="2 3">
    <name type="scientific">Glycomyces algeriensis</name>
    <dbReference type="NCBI Taxonomy" id="256037"/>
    <lineage>
        <taxon>Bacteria</taxon>
        <taxon>Bacillati</taxon>
        <taxon>Actinomycetota</taxon>
        <taxon>Actinomycetes</taxon>
        <taxon>Glycomycetales</taxon>
        <taxon>Glycomycetaceae</taxon>
        <taxon>Glycomyces</taxon>
    </lineage>
</organism>
<keyword evidence="3" id="KW-1185">Reference proteome</keyword>
<dbReference type="InterPro" id="IPR036388">
    <property type="entry name" value="WH-like_DNA-bd_sf"/>
</dbReference>
<evidence type="ECO:0000259" key="1">
    <source>
        <dbReference type="PROSITE" id="PS50995"/>
    </source>
</evidence>
<evidence type="ECO:0000313" key="2">
    <source>
        <dbReference type="EMBL" id="GLI40558.1"/>
    </source>
</evidence>
<sequence>MSDEAPWLDEAEMTTWLALIGVVMRLPGALEVQLRRDADLNHFEYCVLVGLEHAEGGTMRMSDLAFLCNGSLSRLSHVARRLESEGLIERFACPDDGRSTLARLTDDGRERLAQAAPGHVLLVRSLVFDELDDTEMRQMGEFAKRVLARIQA</sequence>